<dbReference type="Proteomes" id="UP000181962">
    <property type="component" value="Chromosome"/>
</dbReference>
<feature type="region of interest" description="Disordered" evidence="1">
    <location>
        <begin position="1"/>
        <end position="59"/>
    </location>
</feature>
<gene>
    <name evidence="2" type="ORF">BKD09_34645</name>
</gene>
<accession>A0A1L3FJM0</accession>
<evidence type="ECO:0000313" key="3">
    <source>
        <dbReference type="Proteomes" id="UP000181962"/>
    </source>
</evidence>
<dbReference type="AlphaFoldDB" id="A0A1L3FJM0"/>
<feature type="compositionally biased region" description="Polar residues" evidence="1">
    <location>
        <begin position="47"/>
        <end position="59"/>
    </location>
</feature>
<dbReference type="EMBL" id="CP017637">
    <property type="protein sequence ID" value="APG13505.1"/>
    <property type="molecule type" value="Genomic_DNA"/>
</dbReference>
<sequence length="59" mass="6708">MSLRNFPSHHILTTSSRDGRKANRIRNTRLSYERVKQAAFGPPRLDGNNSGRRVSEAVQ</sequence>
<protein>
    <submittedName>
        <fullName evidence="2">Uncharacterized protein</fullName>
    </submittedName>
</protein>
<name>A0A1L3FJM0_BRAJP</name>
<organism evidence="2 3">
    <name type="scientific">Bradyrhizobium japonicum</name>
    <dbReference type="NCBI Taxonomy" id="375"/>
    <lineage>
        <taxon>Bacteria</taxon>
        <taxon>Pseudomonadati</taxon>
        <taxon>Pseudomonadota</taxon>
        <taxon>Alphaproteobacteria</taxon>
        <taxon>Hyphomicrobiales</taxon>
        <taxon>Nitrobacteraceae</taxon>
        <taxon>Bradyrhizobium</taxon>
    </lineage>
</organism>
<proteinExistence type="predicted"/>
<evidence type="ECO:0000313" key="2">
    <source>
        <dbReference type="EMBL" id="APG13505.1"/>
    </source>
</evidence>
<evidence type="ECO:0000256" key="1">
    <source>
        <dbReference type="SAM" id="MobiDB-lite"/>
    </source>
</evidence>
<reference evidence="2 3" key="1">
    <citation type="submission" date="2016-11" db="EMBL/GenBank/DDBJ databases">
        <title>Complete Genome Sequence of Bradyrhizobium sp. strain J5, an isolated from soybean nodule in Hokkaido.</title>
        <authorList>
            <person name="Kanehara K."/>
        </authorList>
    </citation>
    <scope>NUCLEOTIDE SEQUENCE [LARGE SCALE GENOMIC DNA]</scope>
    <source>
        <strain evidence="2 3">J5</strain>
    </source>
</reference>